<dbReference type="Gene3D" id="3.40.640.10">
    <property type="entry name" value="Type I PLP-dependent aspartate aminotransferase-like (Major domain)"/>
    <property type="match status" value="1"/>
</dbReference>
<dbReference type="Proteomes" id="UP000036045">
    <property type="component" value="Unassembled WGS sequence"/>
</dbReference>
<gene>
    <name evidence="5" type="ORF">ABW02_20920</name>
</gene>
<dbReference type="InterPro" id="IPR015424">
    <property type="entry name" value="PyrdxlP-dep_Trfase"/>
</dbReference>
<dbReference type="OrthoDB" id="9813612at2"/>
<name>A0A0J1I9L1_NIACI</name>
<dbReference type="EC" id="2.6.1.-" evidence="3"/>
<proteinExistence type="inferred from homology"/>
<dbReference type="PANTHER" id="PTHR42885:SF1">
    <property type="entry name" value="THREONINE-PHOSPHATE DECARBOXYLASE"/>
    <property type="match status" value="1"/>
</dbReference>
<dbReference type="RefSeq" id="WP_047944197.1">
    <property type="nucleotide sequence ID" value="NZ_CP053989.1"/>
</dbReference>
<dbReference type="PROSITE" id="PS00105">
    <property type="entry name" value="AA_TRANSFER_CLASS_1"/>
    <property type="match status" value="1"/>
</dbReference>
<dbReference type="InterPro" id="IPR015421">
    <property type="entry name" value="PyrdxlP-dep_Trfase_major"/>
</dbReference>
<keyword evidence="3 5" id="KW-0808">Transferase</keyword>
<comment type="similarity">
    <text evidence="3">Belongs to the class-I pyridoxal-phosphate-dependent aminotransferase family.</text>
</comment>
<dbReference type="SUPFAM" id="SSF53383">
    <property type="entry name" value="PLP-dependent transferases"/>
    <property type="match status" value="1"/>
</dbReference>
<protein>
    <recommendedName>
        <fullName evidence="3">Aminotransferase</fullName>
        <ecNumber evidence="3">2.6.1.-</ecNumber>
    </recommendedName>
</protein>
<dbReference type="InterPro" id="IPR015422">
    <property type="entry name" value="PyrdxlP-dep_Trfase_small"/>
</dbReference>
<dbReference type="GO" id="GO:0030170">
    <property type="term" value="F:pyridoxal phosphate binding"/>
    <property type="evidence" value="ECO:0007669"/>
    <property type="project" value="InterPro"/>
</dbReference>
<reference evidence="5 6" key="1">
    <citation type="submission" date="2015-05" db="EMBL/GenBank/DDBJ databases">
        <title>Whole genome sequence and identification of bacterial endophytes from Costus igneus.</title>
        <authorList>
            <person name="Lee Y.P."/>
            <person name="Gan H.M."/>
            <person name="Eng W."/>
            <person name="Wheatley M.S."/>
            <person name="Caraballo A."/>
            <person name="Polter S."/>
            <person name="Savka M.A."/>
            <person name="Hudson A.O."/>
        </authorList>
    </citation>
    <scope>NUCLEOTIDE SEQUENCE [LARGE SCALE GENOMIC DNA]</scope>
    <source>
        <strain evidence="5 6">RIT379</strain>
    </source>
</reference>
<evidence type="ECO:0000313" key="6">
    <source>
        <dbReference type="Proteomes" id="UP000036045"/>
    </source>
</evidence>
<keyword evidence="6" id="KW-1185">Reference proteome</keyword>
<accession>A0A0J1I9L1</accession>
<dbReference type="CDD" id="cd00609">
    <property type="entry name" value="AAT_like"/>
    <property type="match status" value="1"/>
</dbReference>
<dbReference type="Pfam" id="PF00155">
    <property type="entry name" value="Aminotran_1_2"/>
    <property type="match status" value="1"/>
</dbReference>
<dbReference type="PANTHER" id="PTHR42885">
    <property type="entry name" value="HISTIDINOL-PHOSPHATE AMINOTRANSFERASE-RELATED"/>
    <property type="match status" value="1"/>
</dbReference>
<dbReference type="InterPro" id="IPR004838">
    <property type="entry name" value="NHTrfase_class1_PyrdxlP-BS"/>
</dbReference>
<dbReference type="GeneID" id="56347543"/>
<dbReference type="Gene3D" id="3.90.1150.10">
    <property type="entry name" value="Aspartate Aminotransferase, domain 1"/>
    <property type="match status" value="1"/>
</dbReference>
<evidence type="ECO:0000259" key="4">
    <source>
        <dbReference type="Pfam" id="PF00155"/>
    </source>
</evidence>
<evidence type="ECO:0000256" key="2">
    <source>
        <dbReference type="ARBA" id="ARBA00022898"/>
    </source>
</evidence>
<dbReference type="InterPro" id="IPR004839">
    <property type="entry name" value="Aminotransferase_I/II_large"/>
</dbReference>
<feature type="domain" description="Aminotransferase class I/classII large" evidence="4">
    <location>
        <begin position="24"/>
        <end position="348"/>
    </location>
</feature>
<evidence type="ECO:0000256" key="1">
    <source>
        <dbReference type="ARBA" id="ARBA00001933"/>
    </source>
</evidence>
<dbReference type="PATRIC" id="fig|1397.4.peg.2940"/>
<keyword evidence="2" id="KW-0663">Pyridoxal phosphate</keyword>
<dbReference type="AlphaFoldDB" id="A0A0J1I9L1"/>
<organism evidence="5 6">
    <name type="scientific">Niallia circulans</name>
    <name type="common">Bacillus circulans</name>
    <dbReference type="NCBI Taxonomy" id="1397"/>
    <lineage>
        <taxon>Bacteria</taxon>
        <taxon>Bacillati</taxon>
        <taxon>Bacillota</taxon>
        <taxon>Bacilli</taxon>
        <taxon>Bacillales</taxon>
        <taxon>Bacillaceae</taxon>
        <taxon>Niallia</taxon>
    </lineage>
</organism>
<sequence length="363" mass="41967">MNWPMHGANPQYIYEKTNLEMPVDAIDFSANINPLGPPPILLKKWNDLFQTVHLYPDPFASRLKEKISNHYGIPSKQLLIGNGAAEIISLLGRILTGKKVLLLQPAFSEYEEVCRINNCDIYHHYLFAETGWELSPAKLEKDIRQVDAVFLCNPNNPTGIFYPKKLVEELLDICMQNDCSVILDEAFYDFVVGYEDMLPLLKNYPNLIILRSLTKMYSIPGIRLGYVLASEELIAQLQHLQTQWSINGIALKAGELLIEQEEFLKKTQSYIEEEKKKLFSFFKNEYFAYSNSAANYYLLKEPRLTDQKEFLTFLLNNGIIARHTYNYPSLEGSWLRFAIKSIEQNQRLRGVLTKWKQNHPSSL</sequence>
<dbReference type="GO" id="GO:0008483">
    <property type="term" value="F:transaminase activity"/>
    <property type="evidence" value="ECO:0007669"/>
    <property type="project" value="UniProtKB-KW"/>
</dbReference>
<dbReference type="EMBL" id="LDPH01000029">
    <property type="protein sequence ID" value="KLV22661.1"/>
    <property type="molecule type" value="Genomic_DNA"/>
</dbReference>
<comment type="cofactor">
    <cofactor evidence="1 3">
        <name>pyridoxal 5'-phosphate</name>
        <dbReference type="ChEBI" id="CHEBI:597326"/>
    </cofactor>
</comment>
<keyword evidence="3 5" id="KW-0032">Aminotransferase</keyword>
<evidence type="ECO:0000313" key="5">
    <source>
        <dbReference type="EMBL" id="KLV22661.1"/>
    </source>
</evidence>
<comment type="caution">
    <text evidence="5">The sequence shown here is derived from an EMBL/GenBank/DDBJ whole genome shotgun (WGS) entry which is preliminary data.</text>
</comment>
<evidence type="ECO:0000256" key="3">
    <source>
        <dbReference type="RuleBase" id="RU000481"/>
    </source>
</evidence>